<dbReference type="Pfam" id="PF13174">
    <property type="entry name" value="TPR_6"/>
    <property type="match status" value="1"/>
</dbReference>
<protein>
    <submittedName>
        <fullName evidence="2">Tetratricopeptide TPR_2 repeat protein</fullName>
    </submittedName>
</protein>
<dbReference type="Gene3D" id="1.25.40.10">
    <property type="entry name" value="Tetratricopeptide repeat domain"/>
    <property type="match status" value="3"/>
</dbReference>
<feature type="repeat" description="TPR" evidence="1">
    <location>
        <begin position="193"/>
        <end position="226"/>
    </location>
</feature>
<organism evidence="2 3">
    <name type="scientific">Thermosipho melanesiensis (strain DSM 12029 / CIP 104789 / BI429)</name>
    <dbReference type="NCBI Taxonomy" id="391009"/>
    <lineage>
        <taxon>Bacteria</taxon>
        <taxon>Thermotogati</taxon>
        <taxon>Thermotogota</taxon>
        <taxon>Thermotogae</taxon>
        <taxon>Thermotogales</taxon>
        <taxon>Fervidobacteriaceae</taxon>
        <taxon>Thermosipho</taxon>
    </lineage>
</organism>
<name>A6LJT2_THEM4</name>
<evidence type="ECO:0000313" key="3">
    <source>
        <dbReference type="Proteomes" id="UP000001110"/>
    </source>
</evidence>
<feature type="repeat" description="TPR" evidence="1">
    <location>
        <begin position="126"/>
        <end position="159"/>
    </location>
</feature>
<reference evidence="2 3" key="1">
    <citation type="submission" date="2007-05" db="EMBL/GenBank/DDBJ databases">
        <title>Complete sequence of Thermosipho melanesiensis BI429.</title>
        <authorList>
            <consortium name="US DOE Joint Genome Institute"/>
            <person name="Copeland A."/>
            <person name="Lucas S."/>
            <person name="Lapidus A."/>
            <person name="Barry K."/>
            <person name="Glavina del Rio T."/>
            <person name="Dalin E."/>
            <person name="Tice H."/>
            <person name="Pitluck S."/>
            <person name="Chertkov O."/>
            <person name="Brettin T."/>
            <person name="Bruce D."/>
            <person name="Detter J.C."/>
            <person name="Han C."/>
            <person name="Schmutz J."/>
            <person name="Larimer F."/>
            <person name="Land M."/>
            <person name="Hauser L."/>
            <person name="Kyrpides N."/>
            <person name="Mikhailova N."/>
            <person name="Nelson K."/>
            <person name="Gogarten J.P."/>
            <person name="Noll K."/>
            <person name="Richardson P."/>
        </authorList>
    </citation>
    <scope>NUCLEOTIDE SEQUENCE [LARGE SCALE GENOMIC DNA]</scope>
    <source>
        <strain evidence="3">DSM 12029 / CIP 104789 / BI429</strain>
    </source>
</reference>
<dbReference type="SUPFAM" id="SSF48452">
    <property type="entry name" value="TPR-like"/>
    <property type="match status" value="2"/>
</dbReference>
<dbReference type="Pfam" id="PF13414">
    <property type="entry name" value="TPR_11"/>
    <property type="match status" value="1"/>
</dbReference>
<dbReference type="KEGG" id="tme:Tmel_0311"/>
<dbReference type="eggNOG" id="COG0457">
    <property type="taxonomic scope" value="Bacteria"/>
</dbReference>
<dbReference type="HOGENOM" id="CLU_497693_0_0_0"/>
<dbReference type="STRING" id="391009.Tmel_0311"/>
<dbReference type="Pfam" id="PF13432">
    <property type="entry name" value="TPR_16"/>
    <property type="match status" value="1"/>
</dbReference>
<evidence type="ECO:0000256" key="1">
    <source>
        <dbReference type="PROSITE-ProRule" id="PRU00339"/>
    </source>
</evidence>
<dbReference type="PANTHER" id="PTHR12558:SF13">
    <property type="entry name" value="CELL DIVISION CYCLE PROTEIN 27 HOMOLOG"/>
    <property type="match status" value="1"/>
</dbReference>
<reference evidence="2 3" key="2">
    <citation type="journal article" date="2009" name="Proc. Natl. Acad. Sci. U.S.A.">
        <title>On the chimeric nature, thermophilic origin, and phylogenetic placement of the Thermotogales.</title>
        <authorList>
            <person name="Zhaxybayeva O."/>
            <person name="Swithers K.S."/>
            <person name="Lapierre P."/>
            <person name="Fournier G.P."/>
            <person name="Bickhart D.M."/>
            <person name="DeBoy R.T."/>
            <person name="Nelson K.E."/>
            <person name="Nesbo C.L."/>
            <person name="Doolittle W.F."/>
            <person name="Gogarten J.P."/>
            <person name="Noll K.M."/>
        </authorList>
    </citation>
    <scope>NUCLEOTIDE SEQUENCE [LARGE SCALE GENOMIC DNA]</scope>
    <source>
        <strain evidence="3">DSM 12029 / CIP 104789 / BI429</strain>
    </source>
</reference>
<dbReference type="EMBL" id="CP000716">
    <property type="protein sequence ID" value="ABR30183.1"/>
    <property type="molecule type" value="Genomic_DNA"/>
</dbReference>
<dbReference type="InterPro" id="IPR019734">
    <property type="entry name" value="TPR_rpt"/>
</dbReference>
<dbReference type="Pfam" id="PF13181">
    <property type="entry name" value="TPR_8"/>
    <property type="match status" value="1"/>
</dbReference>
<sequence length="513" mass="60546">MPIKPEMAKSQNLPVKLPILVEDMPLVTEINKIPLDVILRGLEAQYSVEKSEYWASYLVYFYYEKFKEHLNAQNYEDAREILEKAKNVLYDYRYHFYYGLLFSKLGDYENAEVELKRSLAMNPNFYLGYYELGNLLYLKKEYDDAIQMYLKAFEINKEFSLPLLKMGDAYFENGQFKDAEIAYKTALKVEKLSQIYLRLGVLYNSIQKFEKAEKIFREGLSVEYKPEIAYNLAYTLSRLGKHFQALQVLKELSKNFPSTEVYNELGLEQKLFGMYEEALENLELAGEEYKENYLKVLLFVKGYDESLLRELEKFDPEYVNFLRTLSGEKEEIENRLENMSFPFGELNYSFEITDEIGEVILEELENYIYLTFKEKIGLIISNAYIAGANPILIEKNLARTSLLLFNNDEAISFYKVFQIIYFGRLFEKMLFQEIIERVLQELSKVNVMLFRKAFKLLEEEKKSLDDFWEEYSEPKKLAELTLKLIELLSYEPTKHEINEETLVGKIAKVILSL</sequence>
<proteinExistence type="predicted"/>
<accession>A6LJT2</accession>
<dbReference type="InterPro" id="IPR011990">
    <property type="entry name" value="TPR-like_helical_dom_sf"/>
</dbReference>
<dbReference type="AlphaFoldDB" id="A6LJT2"/>
<gene>
    <name evidence="2" type="ordered locus">Tmel_0311</name>
</gene>
<dbReference type="PANTHER" id="PTHR12558">
    <property type="entry name" value="CELL DIVISION CYCLE 16,23,27"/>
    <property type="match status" value="1"/>
</dbReference>
<feature type="repeat" description="TPR" evidence="1">
    <location>
        <begin position="92"/>
        <end position="125"/>
    </location>
</feature>
<dbReference type="PROSITE" id="PS50005">
    <property type="entry name" value="TPR"/>
    <property type="match status" value="3"/>
</dbReference>
<evidence type="ECO:0000313" key="2">
    <source>
        <dbReference type="EMBL" id="ABR30183.1"/>
    </source>
</evidence>
<dbReference type="SMART" id="SM00028">
    <property type="entry name" value="TPR"/>
    <property type="match status" value="5"/>
</dbReference>
<keyword evidence="1" id="KW-0802">TPR repeat</keyword>
<dbReference type="Proteomes" id="UP000001110">
    <property type="component" value="Chromosome"/>
</dbReference>